<dbReference type="Gene3D" id="2.30.110.50">
    <property type="match status" value="1"/>
</dbReference>
<reference evidence="4 5" key="1">
    <citation type="submission" date="2016-11" db="EMBL/GenBank/DDBJ databases">
        <authorList>
            <person name="Varghese N."/>
            <person name="Submissions S."/>
        </authorList>
    </citation>
    <scope>NUCLEOTIDE SEQUENCE [LARGE SCALE GENOMIC DNA]</scope>
    <source>
        <strain evidence="4 5">NFR18</strain>
    </source>
</reference>
<dbReference type="RefSeq" id="WP_072453892.1">
    <property type="nucleotide sequence ID" value="NZ_FPKH01000001.1"/>
</dbReference>
<organism evidence="4 5">
    <name type="scientific">Janthinobacterium lividum</name>
    <dbReference type="NCBI Taxonomy" id="29581"/>
    <lineage>
        <taxon>Bacteria</taxon>
        <taxon>Pseudomonadati</taxon>
        <taxon>Pseudomonadota</taxon>
        <taxon>Betaproteobacteria</taxon>
        <taxon>Burkholderiales</taxon>
        <taxon>Oxalobacteraceae</taxon>
        <taxon>Janthinobacterium</taxon>
    </lineage>
</organism>
<dbReference type="Pfam" id="PF04717">
    <property type="entry name" value="Phage_base_V"/>
    <property type="match status" value="1"/>
</dbReference>
<dbReference type="InterPro" id="IPR006531">
    <property type="entry name" value="Gp5/Vgr_OB"/>
</dbReference>
<dbReference type="SUPFAM" id="SSF69279">
    <property type="entry name" value="Phage tail proteins"/>
    <property type="match status" value="2"/>
</dbReference>
<dbReference type="AlphaFoldDB" id="A0AB38C792"/>
<evidence type="ECO:0000259" key="3">
    <source>
        <dbReference type="Pfam" id="PF13296"/>
    </source>
</evidence>
<dbReference type="Pfam" id="PF10106">
    <property type="entry name" value="DUF2345"/>
    <property type="match status" value="1"/>
</dbReference>
<dbReference type="InterPro" id="IPR018769">
    <property type="entry name" value="VgrG2_DUF2345"/>
</dbReference>
<dbReference type="InterPro" id="IPR006533">
    <property type="entry name" value="T6SS_Vgr_RhsGE"/>
</dbReference>
<name>A0AB38C792_9BURK</name>
<dbReference type="Pfam" id="PF13296">
    <property type="entry name" value="T6SS_Vgr"/>
    <property type="match status" value="1"/>
</dbReference>
<accession>A0AB38C792</accession>
<dbReference type="Gene3D" id="3.55.50.10">
    <property type="entry name" value="Baseplate protein-like domains"/>
    <property type="match status" value="1"/>
</dbReference>
<comment type="caution">
    <text evidence="4">The sequence shown here is derived from an EMBL/GenBank/DDBJ whole genome shotgun (WGS) entry which is preliminary data.</text>
</comment>
<dbReference type="Gene3D" id="2.40.50.230">
    <property type="entry name" value="Gp5 N-terminal domain"/>
    <property type="match status" value="1"/>
</dbReference>
<feature type="domain" description="DUF2345" evidence="2">
    <location>
        <begin position="746"/>
        <end position="901"/>
    </location>
</feature>
<dbReference type="NCBIfam" id="TIGR01646">
    <property type="entry name" value="vgr_GE"/>
    <property type="match status" value="1"/>
</dbReference>
<feature type="domain" description="Gp5/Type VI secretion system Vgr protein OB-fold" evidence="1">
    <location>
        <begin position="460"/>
        <end position="523"/>
    </location>
</feature>
<gene>
    <name evidence="4" type="ORF">SAMN03097694_2308</name>
</gene>
<proteinExistence type="predicted"/>
<evidence type="ECO:0000313" key="5">
    <source>
        <dbReference type="Proteomes" id="UP000182489"/>
    </source>
</evidence>
<evidence type="ECO:0000259" key="2">
    <source>
        <dbReference type="Pfam" id="PF10106"/>
    </source>
</evidence>
<evidence type="ECO:0000313" key="4">
    <source>
        <dbReference type="EMBL" id="SFX46379.1"/>
    </source>
</evidence>
<sequence>MSSTSIDKIADALAAFTSATRLYELTYGEDADSGLLVEAFAADERLQEVGARDIIALSTSAHVALASLLGQPASLHISLADGTRTPFSGYISAAATLGSNGGLARYRLRITPWLWLLTQARNSRVWQDRSVTAIVDEVLQAYAPYALWRWSDEVASFMQEAGERSYCCQYRESDYDFVRRLLTEEGLAWRFDGQTMIVFADSSQACATPEDASSAQGGGLRFHGARVGEPGDSVQALSARRSLQVGLSSVLSYDYKAKKAVAASVPTNMALGGKHAPVLESYDTPGQYWYASAAQAQRYAQLQMQAHEARAQLWQARSTVRTLRAGTRFTLTQGPLQPADGAAPEYVVLRVASIGVNNLPAPALEGLAELFGPIPELLEETVAQWGDGFPDVAAAIAQAQASGYANCIEMITASTPWRPLQDGNDARQHATPTALGSQSAIVVGADGQDAASGADEIYCDRLGRVRIRFHWQQETAATCWVRVAQRAAGGGMGSQFLPRIGQEVLVQFLENDIDRPIIIGALYNGQGEGGSKPTPGGVGGESGDAGVFQPAHDHAVAGQGNVAGGNSPLWHGAAGASAAHRNASAQWGIRSKEFGKAGGLAGYNQLLFDDTDSQGRVQLKSSHAASELTLGHLIHGADNYRGSLRGAGAELRTDAYGAVRSKAGLLVSSYVLRHEAAQREPAGDNAGGMALLKQAVLLGDTFSQAAQTHQTVAYASHVGASAANASELDEQAAPLKAMQVSVAGMHEQLPHTKDSLIAIAAKADLGLIAGQDLQLANGESVILMSGQDTQWSSGGQWRLHTGQAIGMLGGAMKAGEGDAGVQLIAAQGTIDAQAQGDTLRLQARDEVNVISANAHVDWAALKSIRLSTAGGANITIEGGNITIQCPGKITVFAGKKSFIGPTRAPYVMPPLPSSTCKSCILSAMQQGAAGVLR</sequence>
<protein>
    <submittedName>
        <fullName evidence="4">Rhs element Vgr protein</fullName>
    </submittedName>
</protein>
<dbReference type="InterPro" id="IPR037026">
    <property type="entry name" value="Vgr_OB-fold_dom_sf"/>
</dbReference>
<evidence type="ECO:0000259" key="1">
    <source>
        <dbReference type="Pfam" id="PF04717"/>
    </source>
</evidence>
<dbReference type="Proteomes" id="UP000182489">
    <property type="component" value="Unassembled WGS sequence"/>
</dbReference>
<dbReference type="Gene3D" id="4.10.220.110">
    <property type="match status" value="1"/>
</dbReference>
<dbReference type="Pfam" id="PF05954">
    <property type="entry name" value="Phage_GPD"/>
    <property type="match status" value="1"/>
</dbReference>
<dbReference type="EMBL" id="FPKH01000001">
    <property type="protein sequence ID" value="SFX46379.1"/>
    <property type="molecule type" value="Genomic_DNA"/>
</dbReference>
<feature type="domain" description="Putative type VI secretion system Rhs element associated Vgr" evidence="3">
    <location>
        <begin position="601"/>
        <end position="706"/>
    </location>
</feature>
<dbReference type="InterPro" id="IPR028244">
    <property type="entry name" value="T6SS_Rhs_Vgr_dom"/>
</dbReference>
<dbReference type="SUPFAM" id="SSF69255">
    <property type="entry name" value="gp5 N-terminal domain-like"/>
    <property type="match status" value="1"/>
</dbReference>